<organism evidence="1">
    <name type="scientific">viral metagenome</name>
    <dbReference type="NCBI Taxonomy" id="1070528"/>
    <lineage>
        <taxon>unclassified sequences</taxon>
        <taxon>metagenomes</taxon>
        <taxon>organismal metagenomes</taxon>
    </lineage>
</organism>
<dbReference type="Gene3D" id="3.30.160.60">
    <property type="entry name" value="Classic Zinc Finger"/>
    <property type="match status" value="1"/>
</dbReference>
<dbReference type="EMBL" id="MN740041">
    <property type="protein sequence ID" value="QHT85351.1"/>
    <property type="molecule type" value="Genomic_DNA"/>
</dbReference>
<protein>
    <recommendedName>
        <fullName evidence="2">C2H2-type domain-containing protein</fullName>
    </recommendedName>
</protein>
<proteinExistence type="predicted"/>
<dbReference type="AlphaFoldDB" id="A0A6C0HX71"/>
<evidence type="ECO:0000313" key="1">
    <source>
        <dbReference type="EMBL" id="QHT85351.1"/>
    </source>
</evidence>
<reference evidence="1" key="1">
    <citation type="journal article" date="2020" name="Nature">
        <title>Giant virus diversity and host interactions through global metagenomics.</title>
        <authorList>
            <person name="Schulz F."/>
            <person name="Roux S."/>
            <person name="Paez-Espino D."/>
            <person name="Jungbluth S."/>
            <person name="Walsh D.A."/>
            <person name="Denef V.J."/>
            <person name="McMahon K.D."/>
            <person name="Konstantinidis K.T."/>
            <person name="Eloe-Fadrosh E.A."/>
            <person name="Kyrpides N.C."/>
            <person name="Woyke T."/>
        </authorList>
    </citation>
    <scope>NUCLEOTIDE SEQUENCE</scope>
    <source>
        <strain evidence="1">GVMAG-M-3300023184-17</strain>
    </source>
</reference>
<evidence type="ECO:0008006" key="2">
    <source>
        <dbReference type="Google" id="ProtNLM"/>
    </source>
</evidence>
<name>A0A6C0HX71_9ZZZZ</name>
<sequence>METKKVQRFECKNCDYSTSIKCSYDRHLLTKKHKNNQLETKPIICHNCNKCGKEYKTQSGSWKHKKTCNTSIIYKMQQLIETNTELTRIVLQQKQIVGELFITST</sequence>
<accession>A0A6C0HX71</accession>